<dbReference type="PROSITE" id="PS51257">
    <property type="entry name" value="PROKAR_LIPOPROTEIN"/>
    <property type="match status" value="1"/>
</dbReference>
<dbReference type="AlphaFoldDB" id="A0A250KSR5"/>
<feature type="chain" id="PRO_5013055288" description="Lipoprotein" evidence="1">
    <location>
        <begin position="21"/>
        <end position="161"/>
    </location>
</feature>
<accession>A0A250KSR5</accession>
<evidence type="ECO:0008006" key="4">
    <source>
        <dbReference type="Google" id="ProtNLM"/>
    </source>
</evidence>
<organism evidence="2 3">
    <name type="scientific">Methylocaldum marinum</name>
    <dbReference type="NCBI Taxonomy" id="1432792"/>
    <lineage>
        <taxon>Bacteria</taxon>
        <taxon>Pseudomonadati</taxon>
        <taxon>Pseudomonadota</taxon>
        <taxon>Gammaproteobacteria</taxon>
        <taxon>Methylococcales</taxon>
        <taxon>Methylococcaceae</taxon>
        <taxon>Methylocaldum</taxon>
    </lineage>
</organism>
<gene>
    <name evidence="2" type="ORF">sS8_0854</name>
</gene>
<evidence type="ECO:0000256" key="1">
    <source>
        <dbReference type="SAM" id="SignalP"/>
    </source>
</evidence>
<proteinExistence type="predicted"/>
<keyword evidence="1" id="KW-0732">Signal</keyword>
<name>A0A250KSR5_9GAMM</name>
<evidence type="ECO:0000313" key="2">
    <source>
        <dbReference type="EMBL" id="BBA32819.1"/>
    </source>
</evidence>
<protein>
    <recommendedName>
        <fullName evidence="4">Lipoprotein</fullName>
    </recommendedName>
</protein>
<sequence length="161" mass="17634">MLRLLAVVLFFAFLTGCASSGRVTQMTDSKIVGERVVALDAPSAPWVIEIQNHLRQKGFKVLRWSSTTRVSERTSATRTESYNQAEARYVLVVDGFAPYDWANRCFGGGFRFSHISTDLVDTATNGTILNVNGSGYSENCPPMSGTIFSDIANALDAVWAK</sequence>
<dbReference type="RefSeq" id="WP_145986405.1">
    <property type="nucleotide sequence ID" value="NZ_AP017928.1"/>
</dbReference>
<feature type="signal peptide" evidence="1">
    <location>
        <begin position="1"/>
        <end position="20"/>
    </location>
</feature>
<keyword evidence="3" id="KW-1185">Reference proteome</keyword>
<evidence type="ECO:0000313" key="3">
    <source>
        <dbReference type="Proteomes" id="UP000266313"/>
    </source>
</evidence>
<dbReference type="OrthoDB" id="7107918at2"/>
<dbReference type="EMBL" id="AP017928">
    <property type="protein sequence ID" value="BBA32819.1"/>
    <property type="molecule type" value="Genomic_DNA"/>
</dbReference>
<dbReference type="KEGG" id="mmai:sS8_0854"/>
<dbReference type="Proteomes" id="UP000266313">
    <property type="component" value="Chromosome"/>
</dbReference>
<reference evidence="2 3" key="1">
    <citation type="submission" date="2016-12" db="EMBL/GenBank/DDBJ databases">
        <title>Genome sequencing of Methylocaldum marinum.</title>
        <authorList>
            <person name="Takeuchi M."/>
            <person name="Kamagata Y."/>
            <person name="Hiraoka S."/>
            <person name="Oshima K."/>
            <person name="Hattori M."/>
            <person name="Iwasaki W."/>
        </authorList>
    </citation>
    <scope>NUCLEOTIDE SEQUENCE [LARGE SCALE GENOMIC DNA]</scope>
    <source>
        <strain evidence="2 3">S8</strain>
    </source>
</reference>